<feature type="compositionally biased region" description="Low complexity" evidence="2">
    <location>
        <begin position="28"/>
        <end position="37"/>
    </location>
</feature>
<dbReference type="CDD" id="cd01130">
    <property type="entry name" value="VirB11-like_ATPase"/>
    <property type="match status" value="1"/>
</dbReference>
<comment type="similarity">
    <text evidence="1">Belongs to the GSP E family.</text>
</comment>
<protein>
    <submittedName>
        <fullName evidence="4">Pilus assembly protein CpaF</fullName>
    </submittedName>
</protein>
<dbReference type="Pfam" id="PF00437">
    <property type="entry name" value="T2SSE"/>
    <property type="match status" value="1"/>
</dbReference>
<proteinExistence type="inferred from homology"/>
<dbReference type="InterPro" id="IPR001482">
    <property type="entry name" value="T2SS/T4SS_dom"/>
</dbReference>
<dbReference type="InterPro" id="IPR050921">
    <property type="entry name" value="T4SS_GSP_E_ATPase"/>
</dbReference>
<dbReference type="SUPFAM" id="SSF52540">
    <property type="entry name" value="P-loop containing nucleoside triphosphate hydrolases"/>
    <property type="match status" value="1"/>
</dbReference>
<dbReference type="AlphaFoldDB" id="A0A317F6P1"/>
<organism evidence="4 5">
    <name type="scientific">Falsiroseomonas bella</name>
    <dbReference type="NCBI Taxonomy" id="2184016"/>
    <lineage>
        <taxon>Bacteria</taxon>
        <taxon>Pseudomonadati</taxon>
        <taxon>Pseudomonadota</taxon>
        <taxon>Alphaproteobacteria</taxon>
        <taxon>Acetobacterales</taxon>
        <taxon>Roseomonadaceae</taxon>
        <taxon>Falsiroseomonas</taxon>
    </lineage>
</organism>
<evidence type="ECO:0000259" key="3">
    <source>
        <dbReference type="Pfam" id="PF00437"/>
    </source>
</evidence>
<name>A0A317F6P1_9PROT</name>
<sequence>MKAFGRRTEAALRPPPPVPEREAPAPAPAAAKPAEPAPLQALRTQVMERIDPRAAVEMPVARVRDQLERLVHEVAGTQRIEISATDQALLAQELVDDMLGFGPIEELLRDDGISDIMINGPEHIFIEKRGKLQQVTLNFRNAAHVASIAQKMAASVGRRVDESSPLVDCRLPDGSRVNVVFPPLALDGPCISIRKFAKRKVDLQGMVELGSLSPSIARVLEIASRCRLNIVVSGGTGSGKTTMMNAMSRMIDHGERIVTIEDAAELQLQQPHVVRLETRPMNLEGRGEITQRDLIKNALRMRPDRIIVGEVRGAEAFDMLQAMNTGHDGSFCTIHANNARDGITRIENMVQMGTVSLPLRAIRTQIVSAVDLIVQLERMRDGKRRVLQVTEVCGLEGDVITLNDLFTFEYEGEDAQGNLMGRWASSRVRPGFMNKLRYYGLDGAFAQAMEIVA</sequence>
<dbReference type="RefSeq" id="WP_109873571.1">
    <property type="nucleotide sequence ID" value="NZ_QGNA01000008.1"/>
</dbReference>
<dbReference type="PANTHER" id="PTHR30486:SF15">
    <property type="entry name" value="TYPE II_IV SECRETION SYSTEM ATPASE"/>
    <property type="match status" value="1"/>
</dbReference>
<feature type="compositionally biased region" description="Basic and acidic residues" evidence="2">
    <location>
        <begin position="1"/>
        <end position="10"/>
    </location>
</feature>
<feature type="domain" description="Bacterial type II secretion system protein E" evidence="3">
    <location>
        <begin position="100"/>
        <end position="378"/>
    </location>
</feature>
<dbReference type="GO" id="GO:0016887">
    <property type="term" value="F:ATP hydrolysis activity"/>
    <property type="evidence" value="ECO:0007669"/>
    <property type="project" value="InterPro"/>
</dbReference>
<reference evidence="5" key="1">
    <citation type="submission" date="2018-05" db="EMBL/GenBank/DDBJ databases">
        <authorList>
            <person name="Du Z."/>
            <person name="Wang X."/>
        </authorList>
    </citation>
    <scope>NUCLEOTIDE SEQUENCE [LARGE SCALE GENOMIC DNA]</scope>
    <source>
        <strain evidence="5">CQN31</strain>
    </source>
</reference>
<dbReference type="EMBL" id="QGNA01000008">
    <property type="protein sequence ID" value="PWS34202.1"/>
    <property type="molecule type" value="Genomic_DNA"/>
</dbReference>
<accession>A0A317F6P1</accession>
<evidence type="ECO:0000313" key="4">
    <source>
        <dbReference type="EMBL" id="PWS34202.1"/>
    </source>
</evidence>
<dbReference type="Proteomes" id="UP000245765">
    <property type="component" value="Unassembled WGS sequence"/>
</dbReference>
<dbReference type="InterPro" id="IPR027417">
    <property type="entry name" value="P-loop_NTPase"/>
</dbReference>
<dbReference type="OrthoDB" id="9810761at2"/>
<evidence type="ECO:0000313" key="5">
    <source>
        <dbReference type="Proteomes" id="UP000245765"/>
    </source>
</evidence>
<comment type="caution">
    <text evidence="4">The sequence shown here is derived from an EMBL/GenBank/DDBJ whole genome shotgun (WGS) entry which is preliminary data.</text>
</comment>
<evidence type="ECO:0000256" key="1">
    <source>
        <dbReference type="ARBA" id="ARBA00006611"/>
    </source>
</evidence>
<dbReference type="PANTHER" id="PTHR30486">
    <property type="entry name" value="TWITCHING MOTILITY PROTEIN PILT"/>
    <property type="match status" value="1"/>
</dbReference>
<dbReference type="Gene3D" id="3.40.50.300">
    <property type="entry name" value="P-loop containing nucleotide triphosphate hydrolases"/>
    <property type="match status" value="1"/>
</dbReference>
<evidence type="ECO:0000256" key="2">
    <source>
        <dbReference type="SAM" id="MobiDB-lite"/>
    </source>
</evidence>
<dbReference type="Gene3D" id="3.30.450.380">
    <property type="match status" value="1"/>
</dbReference>
<gene>
    <name evidence="4" type="ORF">DFH01_26610</name>
</gene>
<keyword evidence="5" id="KW-1185">Reference proteome</keyword>
<feature type="region of interest" description="Disordered" evidence="2">
    <location>
        <begin position="1"/>
        <end position="37"/>
    </location>
</feature>